<reference evidence="2" key="1">
    <citation type="submission" date="2017-01" db="EMBL/GenBank/DDBJ databases">
        <authorList>
            <person name="Wang Y."/>
            <person name="White M."/>
            <person name="Kvist S."/>
            <person name="Moncalvo J.-M."/>
        </authorList>
    </citation>
    <scope>NUCLEOTIDE SEQUENCE [LARGE SCALE GENOMIC DNA]</scope>
    <source>
        <strain evidence="2">COL-18-3</strain>
    </source>
</reference>
<keyword evidence="2" id="KW-1185">Reference proteome</keyword>
<evidence type="ECO:0000313" key="2">
    <source>
        <dbReference type="Proteomes" id="UP000188320"/>
    </source>
</evidence>
<accession>A0A1R1PT19</accession>
<evidence type="ECO:0000313" key="1">
    <source>
        <dbReference type="EMBL" id="OMH84097.1"/>
    </source>
</evidence>
<proteinExistence type="predicted"/>
<dbReference type="AlphaFoldDB" id="A0A1R1PT19"/>
<dbReference type="InterPro" id="IPR046342">
    <property type="entry name" value="CBS_dom_sf"/>
</dbReference>
<name>A0A1R1PT19_ZANCU</name>
<dbReference type="SUPFAM" id="SSF54631">
    <property type="entry name" value="CBS-domain pair"/>
    <property type="match status" value="1"/>
</dbReference>
<evidence type="ECO:0008006" key="3">
    <source>
        <dbReference type="Google" id="ProtNLM"/>
    </source>
</evidence>
<protein>
    <recommendedName>
        <fullName evidence="3">CBS domain-containing protein</fullName>
    </recommendedName>
</protein>
<dbReference type="EMBL" id="LSSK01000251">
    <property type="protein sequence ID" value="OMH84097.1"/>
    <property type="molecule type" value="Genomic_DNA"/>
</dbReference>
<sequence length="93" mass="10357">MVQVVNENMMDFLSGYTVSHVAKEKKSPRKIIGISSDNTIEDALVLMRENKTLYLGVCFDSSGENTGNIHKYGKFEDLLGLIDLINFVVTNVS</sequence>
<organism evidence="1 2">
    <name type="scientific">Zancudomyces culisetae</name>
    <name type="common">Gut fungus</name>
    <name type="synonym">Smittium culisetae</name>
    <dbReference type="NCBI Taxonomy" id="1213189"/>
    <lineage>
        <taxon>Eukaryota</taxon>
        <taxon>Fungi</taxon>
        <taxon>Fungi incertae sedis</taxon>
        <taxon>Zoopagomycota</taxon>
        <taxon>Kickxellomycotina</taxon>
        <taxon>Harpellomycetes</taxon>
        <taxon>Harpellales</taxon>
        <taxon>Legeriomycetaceae</taxon>
        <taxon>Zancudomyces</taxon>
    </lineage>
</organism>
<dbReference type="Proteomes" id="UP000188320">
    <property type="component" value="Unassembled WGS sequence"/>
</dbReference>
<gene>
    <name evidence="1" type="ORF">AX774_g2385</name>
</gene>
<comment type="caution">
    <text evidence="1">The sequence shown here is derived from an EMBL/GenBank/DDBJ whole genome shotgun (WGS) entry which is preliminary data.</text>
</comment>